<dbReference type="SUPFAM" id="SSF51695">
    <property type="entry name" value="PLC-like phosphodiesterases"/>
    <property type="match status" value="1"/>
</dbReference>
<evidence type="ECO:0000256" key="2">
    <source>
        <dbReference type="SAM" id="Phobius"/>
    </source>
</evidence>
<proteinExistence type="predicted"/>
<feature type="transmembrane region" description="Helical" evidence="2">
    <location>
        <begin position="42"/>
        <end position="63"/>
    </location>
</feature>
<feature type="region of interest" description="Disordered" evidence="1">
    <location>
        <begin position="1"/>
        <end position="33"/>
    </location>
</feature>
<keyword evidence="2" id="KW-0812">Transmembrane</keyword>
<keyword evidence="2" id="KW-1133">Transmembrane helix</keyword>
<sequence>MSSSASPMQHRGQPQSAPISTDGSSESVTEEKRPKKKNCCDWKVATLFLFSVALSLILTGVFLPAEGIIIAYLPKFDAPANPYTGPEAGSDADKKSSLPGTTGNDVAVGLPPSPAGEDSSIGKEVPNFMQCPTDASLCCNGSPLNCGLRVDQMMFGLVHNANASEEGNFYVGYNHFYGLERALVAGYRALNLDVCNCNGVLQFCHNVCDLGERYPNEVFTNINKFLDEYPSEVIVLIFQASTDKGGILWNDLHAEMSAVGGFVDKIYVHKYGEEWPSMETLVRQDKRIVVFYFNGGTCDDCASLGINYLYNYAEETEFESSSLADLENFEYSCAVTRGPQENALEADFLIVNNFITPPSSDASRTANSKDFLSKRLTNCANLRGKRPNFVYVDFWSEGVTAQLVQYANTEAANKISSATT</sequence>
<dbReference type="EMBL" id="AGNL01005347">
    <property type="protein sequence ID" value="EJK72760.1"/>
    <property type="molecule type" value="Genomic_DNA"/>
</dbReference>
<gene>
    <name evidence="3" type="ORF">THAOC_05675</name>
</gene>
<organism evidence="3 4">
    <name type="scientific">Thalassiosira oceanica</name>
    <name type="common">Marine diatom</name>
    <dbReference type="NCBI Taxonomy" id="159749"/>
    <lineage>
        <taxon>Eukaryota</taxon>
        <taxon>Sar</taxon>
        <taxon>Stramenopiles</taxon>
        <taxon>Ochrophyta</taxon>
        <taxon>Bacillariophyta</taxon>
        <taxon>Coscinodiscophyceae</taxon>
        <taxon>Thalassiosirophycidae</taxon>
        <taxon>Thalassiosirales</taxon>
        <taxon>Thalassiosiraceae</taxon>
        <taxon>Thalassiosira</taxon>
    </lineage>
</organism>
<dbReference type="Pfam" id="PF26178">
    <property type="entry name" value="PI-PLC_cat"/>
    <property type="match status" value="1"/>
</dbReference>
<dbReference type="GO" id="GO:0006629">
    <property type="term" value="P:lipid metabolic process"/>
    <property type="evidence" value="ECO:0007669"/>
    <property type="project" value="InterPro"/>
</dbReference>
<evidence type="ECO:0000313" key="3">
    <source>
        <dbReference type="EMBL" id="EJK72760.1"/>
    </source>
</evidence>
<evidence type="ECO:0000313" key="4">
    <source>
        <dbReference type="Proteomes" id="UP000266841"/>
    </source>
</evidence>
<name>K0T550_THAOC</name>
<dbReference type="InterPro" id="IPR017946">
    <property type="entry name" value="PLC-like_Pdiesterase_TIM-brl"/>
</dbReference>
<dbReference type="OrthoDB" id="191594at2759"/>
<protein>
    <recommendedName>
        <fullName evidence="5">Phosphatidylinositol-specific phospholipase C X domain-containing protein</fullName>
    </recommendedName>
</protein>
<evidence type="ECO:0008006" key="5">
    <source>
        <dbReference type="Google" id="ProtNLM"/>
    </source>
</evidence>
<feature type="region of interest" description="Disordered" evidence="1">
    <location>
        <begin position="84"/>
        <end position="120"/>
    </location>
</feature>
<dbReference type="PANTHER" id="PTHR13593">
    <property type="match status" value="1"/>
</dbReference>
<keyword evidence="4" id="KW-1185">Reference proteome</keyword>
<feature type="compositionally biased region" description="Polar residues" evidence="1">
    <location>
        <begin position="1"/>
        <end position="27"/>
    </location>
</feature>
<dbReference type="InterPro" id="IPR051057">
    <property type="entry name" value="PI-PLC_domain"/>
</dbReference>
<dbReference type="Proteomes" id="UP000266841">
    <property type="component" value="Unassembled WGS sequence"/>
</dbReference>
<keyword evidence="2" id="KW-0472">Membrane</keyword>
<evidence type="ECO:0000256" key="1">
    <source>
        <dbReference type="SAM" id="MobiDB-lite"/>
    </source>
</evidence>
<dbReference type="GO" id="GO:0008081">
    <property type="term" value="F:phosphoric diester hydrolase activity"/>
    <property type="evidence" value="ECO:0007669"/>
    <property type="project" value="InterPro"/>
</dbReference>
<dbReference type="AlphaFoldDB" id="K0T550"/>
<reference evidence="3 4" key="1">
    <citation type="journal article" date="2012" name="Genome Biol.">
        <title>Genome and low-iron response of an oceanic diatom adapted to chronic iron limitation.</title>
        <authorList>
            <person name="Lommer M."/>
            <person name="Specht M."/>
            <person name="Roy A.S."/>
            <person name="Kraemer L."/>
            <person name="Andreson R."/>
            <person name="Gutowska M.A."/>
            <person name="Wolf J."/>
            <person name="Bergner S.V."/>
            <person name="Schilhabel M.B."/>
            <person name="Klostermeier U.C."/>
            <person name="Beiko R.G."/>
            <person name="Rosenstiel P."/>
            <person name="Hippler M."/>
            <person name="Laroche J."/>
        </authorList>
    </citation>
    <scope>NUCLEOTIDE SEQUENCE [LARGE SCALE GENOMIC DNA]</scope>
    <source>
        <strain evidence="3 4">CCMP1005</strain>
    </source>
</reference>
<dbReference type="eggNOG" id="ENOG502TM2K">
    <property type="taxonomic scope" value="Eukaryota"/>
</dbReference>
<dbReference type="Gene3D" id="3.20.20.190">
    <property type="entry name" value="Phosphatidylinositol (PI) phosphodiesterase"/>
    <property type="match status" value="1"/>
</dbReference>
<dbReference type="PANTHER" id="PTHR13593:SF140">
    <property type="entry name" value="PLC-LIKE PHOSPHODIESTERASE"/>
    <property type="match status" value="1"/>
</dbReference>
<comment type="caution">
    <text evidence="3">The sequence shown here is derived from an EMBL/GenBank/DDBJ whole genome shotgun (WGS) entry which is preliminary data.</text>
</comment>
<accession>K0T550</accession>
<dbReference type="OMA" id="YPYLMPE"/>